<name>A0A8S1Y5A9_PAROT</name>
<proteinExistence type="predicted"/>
<sequence length="144" mass="17094">MSKKAGLLLDGRKLKINYNYLNLILCYINLIKCLNKEDRIVNRKYLINQQAEDLIIIIEITQMVRIKMNKELFDFLTQINLQQFYGKIAQLCNDNLQQFIEMKSFKDIKDLPFGYQIKLQKAIEKMAKEPTNKSSKMKNQCCYQ</sequence>
<dbReference type="EMBL" id="CAJJDP010000145">
    <property type="protein sequence ID" value="CAD8208443.1"/>
    <property type="molecule type" value="Genomic_DNA"/>
</dbReference>
<comment type="caution">
    <text evidence="1">The sequence shown here is derived from an EMBL/GenBank/DDBJ whole genome shotgun (WGS) entry which is preliminary data.</text>
</comment>
<organism evidence="1 2">
    <name type="scientific">Paramecium octaurelia</name>
    <dbReference type="NCBI Taxonomy" id="43137"/>
    <lineage>
        <taxon>Eukaryota</taxon>
        <taxon>Sar</taxon>
        <taxon>Alveolata</taxon>
        <taxon>Ciliophora</taxon>
        <taxon>Intramacronucleata</taxon>
        <taxon>Oligohymenophorea</taxon>
        <taxon>Peniculida</taxon>
        <taxon>Parameciidae</taxon>
        <taxon>Paramecium</taxon>
    </lineage>
</organism>
<reference evidence="1" key="1">
    <citation type="submission" date="2021-01" db="EMBL/GenBank/DDBJ databases">
        <authorList>
            <consortium name="Genoscope - CEA"/>
            <person name="William W."/>
        </authorList>
    </citation>
    <scope>NUCLEOTIDE SEQUENCE</scope>
</reference>
<gene>
    <name evidence="1" type="ORF">POCTA_138.1.T1440062</name>
</gene>
<keyword evidence="2" id="KW-1185">Reference proteome</keyword>
<dbReference type="Proteomes" id="UP000683925">
    <property type="component" value="Unassembled WGS sequence"/>
</dbReference>
<accession>A0A8S1Y5A9</accession>
<evidence type="ECO:0000313" key="2">
    <source>
        <dbReference type="Proteomes" id="UP000683925"/>
    </source>
</evidence>
<protein>
    <submittedName>
        <fullName evidence="1">Uncharacterized protein</fullName>
    </submittedName>
</protein>
<evidence type="ECO:0000313" key="1">
    <source>
        <dbReference type="EMBL" id="CAD8208443.1"/>
    </source>
</evidence>
<dbReference type="AlphaFoldDB" id="A0A8S1Y5A9"/>